<dbReference type="InterPro" id="IPR046342">
    <property type="entry name" value="CBS_dom_sf"/>
</dbReference>
<dbReference type="PANTHER" id="PTHR43080:SF2">
    <property type="entry name" value="CBS DOMAIN-CONTAINING PROTEIN"/>
    <property type="match status" value="1"/>
</dbReference>
<proteinExistence type="predicted"/>
<dbReference type="SMART" id="SM00116">
    <property type="entry name" value="CBS"/>
    <property type="match status" value="2"/>
</dbReference>
<evidence type="ECO:0000313" key="7">
    <source>
        <dbReference type="Proteomes" id="UP000319335"/>
    </source>
</evidence>
<dbReference type="AlphaFoldDB" id="A0A7Z8KQP3"/>
<dbReference type="Pfam" id="PF03444">
    <property type="entry name" value="WHD_HrcA"/>
    <property type="match status" value="1"/>
</dbReference>
<dbReference type="Proteomes" id="UP000319335">
    <property type="component" value="Unassembled WGS sequence"/>
</dbReference>
<evidence type="ECO:0000256" key="4">
    <source>
        <dbReference type="PROSITE-ProRule" id="PRU00703"/>
    </source>
</evidence>
<evidence type="ECO:0000259" key="5">
    <source>
        <dbReference type="PROSITE" id="PS51371"/>
    </source>
</evidence>
<dbReference type="InterPro" id="IPR036390">
    <property type="entry name" value="WH_DNA-bd_sf"/>
</dbReference>
<evidence type="ECO:0000256" key="3">
    <source>
        <dbReference type="ARBA" id="ARBA00023167"/>
    </source>
</evidence>
<dbReference type="InterPro" id="IPR036388">
    <property type="entry name" value="WH-like_DNA-bd_sf"/>
</dbReference>
<organism evidence="6 7">
    <name type="scientific">Methanolobus vulcani</name>
    <dbReference type="NCBI Taxonomy" id="38026"/>
    <lineage>
        <taxon>Archaea</taxon>
        <taxon>Methanobacteriati</taxon>
        <taxon>Methanobacteriota</taxon>
        <taxon>Stenosarchaea group</taxon>
        <taxon>Methanomicrobia</taxon>
        <taxon>Methanosarcinales</taxon>
        <taxon>Methanosarcinaceae</taxon>
        <taxon>Methanolobus</taxon>
    </lineage>
</organism>
<reference evidence="6 7" key="1">
    <citation type="submission" date="2019-06" db="EMBL/GenBank/DDBJ databases">
        <title>Draft genome sequence of Methanolobus vulcani B1d.</title>
        <authorList>
            <person name="Creighbaum A.J."/>
            <person name="Ticak T."/>
            <person name="Hariraju D."/>
            <person name="Arivett B.A."/>
            <person name="Ferguson D.J.Jr."/>
        </authorList>
    </citation>
    <scope>NUCLEOTIDE SEQUENCE [LARGE SCALE GENOMIC DNA]</scope>
    <source>
        <strain evidence="6 7">B1d</strain>
    </source>
</reference>
<keyword evidence="2 4" id="KW-0129">CBS domain</keyword>
<feature type="domain" description="CBS" evidence="5">
    <location>
        <begin position="239"/>
        <end position="291"/>
    </location>
</feature>
<dbReference type="SUPFAM" id="SSF54631">
    <property type="entry name" value="CBS-domain pair"/>
    <property type="match status" value="1"/>
</dbReference>
<dbReference type="PIRSF" id="PIRSF005063">
    <property type="entry name" value="UCP005063_CBS_MJ1232"/>
    <property type="match status" value="1"/>
</dbReference>
<dbReference type="EMBL" id="VIAQ01000006">
    <property type="protein sequence ID" value="TQD28339.1"/>
    <property type="molecule type" value="Genomic_DNA"/>
</dbReference>
<dbReference type="PANTHER" id="PTHR43080">
    <property type="entry name" value="CBS DOMAIN-CONTAINING PROTEIN CBSX3, MITOCHONDRIAL"/>
    <property type="match status" value="1"/>
</dbReference>
<evidence type="ECO:0000256" key="2">
    <source>
        <dbReference type="ARBA" id="ARBA00023122"/>
    </source>
</evidence>
<evidence type="ECO:0000256" key="1">
    <source>
        <dbReference type="ARBA" id="ARBA00022605"/>
    </source>
</evidence>
<sequence length="291" mass="31606">MELTPIQKDILIALINLQREKDRAVKGEEIAELISRNPGTVRNQMQSLKVLELVEGVPGPKGGYKATGEAYEALSITAMDHEASVPIFRNDQLVDGATVAEISFTTVRHPDLCHGMLKVLGNIKGFEQGDIVQAGPTPVNKLVVRGEIVGRDDTQNTLVFSINEMISLPKKPVKNYARTNMISISGNASIQETARMLVDNGIHGAPVLDDGVIIGVVTFTDIGDAVGSGKMTAKVKDIMTRDLITIDAETSLYDAVKMFDSHNIGYLIVSFDGVLKGLLSKKDVFRELVVY</sequence>
<dbReference type="Gene3D" id="3.10.580.10">
    <property type="entry name" value="CBS-domain"/>
    <property type="match status" value="1"/>
</dbReference>
<dbReference type="InterPro" id="IPR005104">
    <property type="entry name" value="WHTH_HrcA_DNA-bd"/>
</dbReference>
<keyword evidence="7" id="KW-1185">Reference proteome</keyword>
<dbReference type="InterPro" id="IPR051257">
    <property type="entry name" value="Diverse_CBS-Domain"/>
</dbReference>
<evidence type="ECO:0000313" key="6">
    <source>
        <dbReference type="EMBL" id="TQD28339.1"/>
    </source>
</evidence>
<dbReference type="GO" id="GO:0006355">
    <property type="term" value="P:regulation of DNA-templated transcription"/>
    <property type="evidence" value="ECO:0007669"/>
    <property type="project" value="InterPro"/>
</dbReference>
<dbReference type="CDD" id="cd04588">
    <property type="entry name" value="CBS_pair_archHTH_assoc"/>
    <property type="match status" value="1"/>
</dbReference>
<dbReference type="Gene3D" id="1.10.10.10">
    <property type="entry name" value="Winged helix-like DNA-binding domain superfamily/Winged helix DNA-binding domain"/>
    <property type="match status" value="1"/>
</dbReference>
<protein>
    <submittedName>
        <fullName evidence="6">CBS domain-containing protein</fullName>
    </submittedName>
</protein>
<keyword evidence="1" id="KW-0028">Amino-acid biosynthesis</keyword>
<dbReference type="OrthoDB" id="64432at2157"/>
<feature type="domain" description="CBS" evidence="5">
    <location>
        <begin position="177"/>
        <end position="232"/>
    </location>
</feature>
<dbReference type="RefSeq" id="WP_154808443.1">
    <property type="nucleotide sequence ID" value="NZ_VIAQ01000006.1"/>
</dbReference>
<dbReference type="GO" id="GO:0009086">
    <property type="term" value="P:methionine biosynthetic process"/>
    <property type="evidence" value="ECO:0007669"/>
    <property type="project" value="UniProtKB-KW"/>
</dbReference>
<accession>A0A7Z8KQP3</accession>
<gene>
    <name evidence="6" type="ORF">FKV42_01340</name>
</gene>
<keyword evidence="3" id="KW-0486">Methionine biosynthesis</keyword>
<dbReference type="Pfam" id="PF00571">
    <property type="entry name" value="CBS"/>
    <property type="match status" value="2"/>
</dbReference>
<dbReference type="SUPFAM" id="SSF46785">
    <property type="entry name" value="Winged helix' DNA-binding domain"/>
    <property type="match status" value="1"/>
</dbReference>
<dbReference type="InterPro" id="IPR000644">
    <property type="entry name" value="CBS_dom"/>
</dbReference>
<dbReference type="InterPro" id="IPR016436">
    <property type="entry name" value="UCP005063_CBS"/>
</dbReference>
<comment type="caution">
    <text evidence="6">The sequence shown here is derived from an EMBL/GenBank/DDBJ whole genome shotgun (WGS) entry which is preliminary data.</text>
</comment>
<dbReference type="PROSITE" id="PS51371">
    <property type="entry name" value="CBS"/>
    <property type="match status" value="2"/>
</dbReference>
<dbReference type="GO" id="GO:0003677">
    <property type="term" value="F:DNA binding"/>
    <property type="evidence" value="ECO:0007669"/>
    <property type="project" value="InterPro"/>
</dbReference>
<name>A0A7Z8KQP3_9EURY</name>